<feature type="domain" description="Fibrinogen C-terminal" evidence="4">
    <location>
        <begin position="31"/>
        <end position="254"/>
    </location>
</feature>
<keyword evidence="3" id="KW-0732">Signal</keyword>
<accession>A0A7G9VWD6</accession>
<keyword evidence="1" id="KW-1015">Disulfide bond</keyword>
<feature type="signal peptide" evidence="3">
    <location>
        <begin position="1"/>
        <end position="22"/>
    </location>
</feature>
<reference evidence="5" key="1">
    <citation type="journal article" date="2020" name="Fish Shellfish Immunol.">
        <title>A fibrinogen-related protein (Mnfico3) acts as a novel pattern recognition receptor in Macrobrachium nipponense.</title>
        <authorList>
            <person name="Qin N."/>
            <person name="Wu M."/>
            <person name="Tang T."/>
            <person name="Liu F."/>
        </authorList>
    </citation>
    <scope>NUCLEOTIDE SEQUENCE</scope>
</reference>
<dbReference type="PANTHER" id="PTHR19143">
    <property type="entry name" value="FIBRINOGEN/TENASCIN/ANGIOPOEITIN"/>
    <property type="match status" value="1"/>
</dbReference>
<name>A0A7G9VWD6_MACNP</name>
<evidence type="ECO:0000259" key="4">
    <source>
        <dbReference type="PROSITE" id="PS51406"/>
    </source>
</evidence>
<dbReference type="EMBL" id="MN909044">
    <property type="protein sequence ID" value="QNO10649.1"/>
    <property type="molecule type" value="mRNA"/>
</dbReference>
<dbReference type="AlphaFoldDB" id="A0A7G9VWD6"/>
<dbReference type="CDD" id="cd00087">
    <property type="entry name" value="FReD"/>
    <property type="match status" value="1"/>
</dbReference>
<organism evidence="5">
    <name type="scientific">Macrobrachium nipponense</name>
    <name type="common">Oriental river shrimp</name>
    <name type="synonym">Palaemon nipponensis</name>
    <dbReference type="NCBI Taxonomy" id="159736"/>
    <lineage>
        <taxon>Eukaryota</taxon>
        <taxon>Metazoa</taxon>
        <taxon>Ecdysozoa</taxon>
        <taxon>Arthropoda</taxon>
        <taxon>Crustacea</taxon>
        <taxon>Multicrustacea</taxon>
        <taxon>Malacostraca</taxon>
        <taxon>Eumalacostraca</taxon>
        <taxon>Eucarida</taxon>
        <taxon>Decapoda</taxon>
        <taxon>Pleocyemata</taxon>
        <taxon>Caridea</taxon>
        <taxon>Palaemonoidea</taxon>
        <taxon>Palaemonidae</taxon>
        <taxon>Macrobrachium</taxon>
    </lineage>
</organism>
<dbReference type="SMART" id="SM00186">
    <property type="entry name" value="FBG"/>
    <property type="match status" value="1"/>
</dbReference>
<dbReference type="InterPro" id="IPR014716">
    <property type="entry name" value="Fibrinogen_a/b/g_C_1"/>
</dbReference>
<dbReference type="FunFam" id="3.90.215.10:FF:000001">
    <property type="entry name" value="Tenascin isoform 1"/>
    <property type="match status" value="1"/>
</dbReference>
<comment type="function">
    <text evidence="2">Lectin involved in innate immunity. Agglutinates all types of human erythrocytes, Gram-positive and Gram-negative bacteria. Has a stronger agglutinating activity towards Gram-negative bacteria than towards Gram-positive bacteria. Specifically recognizes acetyl group-containing substances on agglutinated cells. The hemagglutinating activity was inhibited by EDTA, acetyl group-containing mono- and disaccharides, N-acetyl derivatives of amino acids, other acetyl group-containing substances, propionamide and benzamide. Enhances the antimicrobial activity of big defensin against Gram-positive bacteria but not against Gram-negative bacteria.</text>
</comment>
<dbReference type="InterPro" id="IPR036056">
    <property type="entry name" value="Fibrinogen-like_C"/>
</dbReference>
<dbReference type="PROSITE" id="PS00514">
    <property type="entry name" value="FIBRINOGEN_C_1"/>
    <property type="match status" value="1"/>
</dbReference>
<dbReference type="NCBIfam" id="NF040941">
    <property type="entry name" value="GGGWT_bact"/>
    <property type="match status" value="1"/>
</dbReference>
<dbReference type="SUPFAM" id="SSF56496">
    <property type="entry name" value="Fibrinogen C-terminal domain-like"/>
    <property type="match status" value="1"/>
</dbReference>
<dbReference type="InterPro" id="IPR050373">
    <property type="entry name" value="Fibrinogen_C-term_domain"/>
</dbReference>
<evidence type="ECO:0000256" key="2">
    <source>
        <dbReference type="ARBA" id="ARBA00053344"/>
    </source>
</evidence>
<dbReference type="InterPro" id="IPR002181">
    <property type="entry name" value="Fibrinogen_a/b/g_C_dom"/>
</dbReference>
<dbReference type="GO" id="GO:0005615">
    <property type="term" value="C:extracellular space"/>
    <property type="evidence" value="ECO:0007669"/>
    <property type="project" value="TreeGrafter"/>
</dbReference>
<proteinExistence type="evidence at transcript level"/>
<feature type="chain" id="PRO_5028891859" evidence="3">
    <location>
        <begin position="23"/>
        <end position="254"/>
    </location>
</feature>
<dbReference type="PROSITE" id="PS51406">
    <property type="entry name" value="FIBRINOGEN_C_2"/>
    <property type="match status" value="1"/>
</dbReference>
<dbReference type="SMR" id="A0A7G9VWD6"/>
<gene>
    <name evidence="5" type="primary">fico3</name>
</gene>
<evidence type="ECO:0000313" key="5">
    <source>
        <dbReference type="EMBL" id="QNO10649.1"/>
    </source>
</evidence>
<evidence type="ECO:0000256" key="1">
    <source>
        <dbReference type="ARBA" id="ARBA00023157"/>
    </source>
</evidence>
<dbReference type="PANTHER" id="PTHR19143:SF458">
    <property type="entry name" value="FIBRINOGEN C-TERMINAL DOMAIN-CONTAINING PROTEIN-RELATED"/>
    <property type="match status" value="1"/>
</dbReference>
<dbReference type="Pfam" id="PF00147">
    <property type="entry name" value="Fibrinogen_C"/>
    <property type="match status" value="1"/>
</dbReference>
<protein>
    <submittedName>
        <fullName evidence="5">Ficolin</fullName>
    </submittedName>
</protein>
<dbReference type="Gene3D" id="3.90.215.10">
    <property type="entry name" value="Gamma Fibrinogen, chain A, domain 1"/>
    <property type="match status" value="1"/>
</dbReference>
<sequence>MTQWKTALVVTLVLILNFEVSAFPKSQILWFDVGPQIRNCRDVQRQGNTTSGIYMIFPYKCCPDVPLQVFCDMETDGGGWTVIQRRDDIEPREDFYRTWMEYALGFGNLKGEFWLGNDNIHAITDQTLNEIRFDLTDFENNERWAKYKFFYVHDRSSSYKLEVVEYSGDAGDSFTFHRGMTFSAKDIDNDIRPQHSCSVTYKGAWWYKACHSSNLNGQYLSGNHTSYADGVNWSAWLGQHYSLKRTAMKIRPVY</sequence>
<dbReference type="InterPro" id="IPR020837">
    <property type="entry name" value="Fibrinogen_CS"/>
</dbReference>
<evidence type="ECO:0000256" key="3">
    <source>
        <dbReference type="SAM" id="SignalP"/>
    </source>
</evidence>
<dbReference type="GO" id="GO:0030246">
    <property type="term" value="F:carbohydrate binding"/>
    <property type="evidence" value="ECO:0007669"/>
    <property type="project" value="UniProtKB-ARBA"/>
</dbReference>